<evidence type="ECO:0000259" key="10">
    <source>
        <dbReference type="PROSITE" id="PS50821"/>
    </source>
</evidence>
<dbReference type="CDD" id="cd00593">
    <property type="entry name" value="RIBOc"/>
    <property type="match status" value="2"/>
</dbReference>
<dbReference type="InterPro" id="IPR038248">
    <property type="entry name" value="Dicer_dimer_sf"/>
</dbReference>
<evidence type="ECO:0000256" key="6">
    <source>
        <dbReference type="ARBA" id="ARBA00022840"/>
    </source>
</evidence>
<evidence type="ECO:0000256" key="8">
    <source>
        <dbReference type="SAM" id="MobiDB-lite"/>
    </source>
</evidence>
<evidence type="ECO:0000313" key="12">
    <source>
        <dbReference type="EMBL" id="GJJ07506.1"/>
    </source>
</evidence>
<sequence length="1583" mass="178987">MFNIWKQAWRGIDSKTNTNETTSPDAQEEYILGESAATLLLKDDSKGRKHPRNEDEFTDVEQNKRPKYDTPMDDDLKKDSVANYLPEVLAKPPLQNNQVDRPTIKSTLEEILERTLTWTVEQERLRRKQGFSNRVALLIVASDSSLDERPLVLEKLQGFNTLMCLETICDCDSGQNLMKEDLIVMPANVFLSSLVRGGLLLCQANVLILEDVDMVGDAHPIARVMSEFYNSSPREERPRIFGIISSNTDSAISYDIGMLKLEKLLDATVVGVPPELRIAVMALPDTPTELVVFYDPHFNLGRVDTPLLRQLRQVSSTVEYFKKQFKGARYVAYELGTCASDLVWRKALREMEKQTDLYLEEDDDDDERDIKQQDSVSRSALKVKKKVYSIIKNWIFALPNLDHTSRGYNVTPKLVKLVQTLKAFEPQGENFRGIIFVHRRVVAYALCDTLRVLGDYLGFVRPQVITGHGSITDPYVQLGALMGSKARSSGRFSNWHNQRFDSNQVCGRLRNTTLHLCYKSQVSYAYSRARSRGSESHLIHMAERGNDVHRRILSEISMLDNSMQKWIESITENPESSVPPSVLKETSDPYRSDSDDDEEGDFVQDPTASGRIYAHDATTVLYRFLATFLSNDHEVTTRRPLFEFQQLRGHGARNMHICTVLMPSGFPIKTISGPPYPIPSAARRAACLRTCEELFNRGYLDYKLFPRPPSVTVRQQRVGYVSSSMVEDITDDEDDALQHKQKASGTRTYSSRKPDFWTNTSNLFNGRLYPTVIDIDFGTKATGEYGSLLFLTRLPLPRFNGFRLFLDGVSCNVCLTSAAPFEVDQEQLQLLHKYTLRLCRTISNKPFAASLEETSYFLAPLTSAPKNTKYASQGMWDMPNVSDYIPWESVIAATKNWAVGLRRESTEALNADILDAVIQDRWVEFTRRYYTVSLRLDLNPMSKPEDSSRESSYDNFFEYCKARRRGFEGLEDYSQPLIEVDRVPAITNLLNPTFRVPNVGSKRASAKYLIPELCCKLTIPASIIRTALLLPSITRRLDDILLVKELNAKLFDHCISESLLHEAISTPSVSVEYDYERLELLGDAYLKYLSSVYLFVTQPSLHEGALHIARQRIISNRSLLKNADRSGLPQYIQSKPFASKAWLPSNFKVFRPPRPIILDDEFPEEEAEDGAVQEEIKVTDRGDHAVNMKNLSETIEEVKSQKSKDTRPPENEVPGIKETKKKQDDSGTQKLGDKAVADVAEAIIGAAYITSGREVALKVAKALNVPVPHIDRWTDFARKTLAPPPEAFAPLKSGTVEHIEKAIGHPFRRPHLLAQALTHASIQGHETTSYERLEFIGDAILDFCSSHIYLLSQSAMVSNSTLAAVCVYSEFHEYLIFESQAIASSINQYSDALRNAQRADEARAKLEGRMPGQYWLDIEPPKVLSDVLESVMGAVYVSDNFSPVGVEALFDNVLKPFFDKHITLKTLSYHPTKVLFELFQSRGCQEFLIDKYLDPEKPGLVTCDVVCHDIILATADDPATQFAARKASFLALDALEGDTNFLNTTCSCRNLNDAKKKMKKMQQQKQMAELEAFEDECKTKKES</sequence>
<keyword evidence="2" id="KW-0677">Repeat</keyword>
<feature type="compositionally biased region" description="Basic and acidic residues" evidence="8">
    <location>
        <begin position="61"/>
        <end position="76"/>
    </location>
</feature>
<dbReference type="GO" id="GO:0004386">
    <property type="term" value="F:helicase activity"/>
    <property type="evidence" value="ECO:0007669"/>
    <property type="project" value="UniProtKB-KW"/>
</dbReference>
<keyword evidence="7" id="KW-0694">RNA-binding</keyword>
<evidence type="ECO:0000256" key="1">
    <source>
        <dbReference type="ARBA" id="ARBA00001946"/>
    </source>
</evidence>
<dbReference type="InterPro" id="IPR003100">
    <property type="entry name" value="PAZ_dom"/>
</dbReference>
<keyword evidence="3" id="KW-0547">Nucleotide-binding</keyword>
<dbReference type="SUPFAM" id="SSF69065">
    <property type="entry name" value="RNase III domain-like"/>
    <property type="match status" value="2"/>
</dbReference>
<dbReference type="InterPro" id="IPR000999">
    <property type="entry name" value="RNase_III_dom"/>
</dbReference>
<dbReference type="GO" id="GO:0003723">
    <property type="term" value="F:RNA binding"/>
    <property type="evidence" value="ECO:0007669"/>
    <property type="project" value="UniProtKB-UniRule"/>
</dbReference>
<comment type="cofactor">
    <cofactor evidence="1">
        <name>Mg(2+)</name>
        <dbReference type="ChEBI" id="CHEBI:18420"/>
    </cofactor>
</comment>
<evidence type="ECO:0000313" key="13">
    <source>
        <dbReference type="Proteomes" id="UP001050691"/>
    </source>
</evidence>
<feature type="compositionally biased region" description="Basic and acidic residues" evidence="8">
    <location>
        <begin position="1196"/>
        <end position="1231"/>
    </location>
</feature>
<evidence type="ECO:0000256" key="2">
    <source>
        <dbReference type="ARBA" id="ARBA00022737"/>
    </source>
</evidence>
<feature type="region of interest" description="Disordered" evidence="8">
    <location>
        <begin position="1193"/>
        <end position="1231"/>
    </location>
</feature>
<dbReference type="Gene3D" id="2.170.260.10">
    <property type="entry name" value="paz domain"/>
    <property type="match status" value="1"/>
</dbReference>
<organism evidence="12 13">
    <name type="scientific">Clathrus columnatus</name>
    <dbReference type="NCBI Taxonomy" id="1419009"/>
    <lineage>
        <taxon>Eukaryota</taxon>
        <taxon>Fungi</taxon>
        <taxon>Dikarya</taxon>
        <taxon>Basidiomycota</taxon>
        <taxon>Agaricomycotina</taxon>
        <taxon>Agaricomycetes</taxon>
        <taxon>Phallomycetidae</taxon>
        <taxon>Phallales</taxon>
        <taxon>Clathraceae</taxon>
        <taxon>Clathrus</taxon>
    </lineage>
</organism>
<proteinExistence type="predicted"/>
<dbReference type="InterPro" id="IPR005034">
    <property type="entry name" value="Dicer_dimerisation"/>
</dbReference>
<dbReference type="PROSITE" id="PS50142">
    <property type="entry name" value="RNASE_3_2"/>
    <property type="match status" value="2"/>
</dbReference>
<feature type="region of interest" description="Disordered" evidence="8">
    <location>
        <begin position="41"/>
        <end position="76"/>
    </location>
</feature>
<dbReference type="GO" id="GO:0005524">
    <property type="term" value="F:ATP binding"/>
    <property type="evidence" value="ECO:0007669"/>
    <property type="project" value="UniProtKB-KW"/>
</dbReference>
<evidence type="ECO:0000256" key="4">
    <source>
        <dbReference type="ARBA" id="ARBA00022801"/>
    </source>
</evidence>
<dbReference type="Gene3D" id="3.30.160.380">
    <property type="entry name" value="Dicer dimerisation domain"/>
    <property type="match status" value="1"/>
</dbReference>
<protein>
    <submittedName>
        <fullName evidence="12">Uncharacterized protein</fullName>
    </submittedName>
</protein>
<dbReference type="SMART" id="SM00535">
    <property type="entry name" value="RIBOc"/>
    <property type="match status" value="2"/>
</dbReference>
<dbReference type="Proteomes" id="UP001050691">
    <property type="component" value="Unassembled WGS sequence"/>
</dbReference>
<reference evidence="12" key="1">
    <citation type="submission" date="2021-10" db="EMBL/GenBank/DDBJ databases">
        <title>De novo Genome Assembly of Clathrus columnatus (Basidiomycota, Fungi) Using Illumina and Nanopore Sequence Data.</title>
        <authorList>
            <person name="Ogiso-Tanaka E."/>
            <person name="Itagaki H."/>
            <person name="Hosoya T."/>
            <person name="Hosaka K."/>
        </authorList>
    </citation>
    <scope>NUCLEOTIDE SEQUENCE</scope>
    <source>
        <strain evidence="12">MO-923</strain>
    </source>
</reference>
<gene>
    <name evidence="12" type="ORF">Clacol_001708</name>
</gene>
<dbReference type="InterPro" id="IPR027417">
    <property type="entry name" value="P-loop_NTPase"/>
</dbReference>
<dbReference type="Gene3D" id="3.40.50.300">
    <property type="entry name" value="P-loop containing nucleotide triphosphate hydrolases"/>
    <property type="match status" value="2"/>
</dbReference>
<dbReference type="PROSITE" id="PS50821">
    <property type="entry name" value="PAZ"/>
    <property type="match status" value="1"/>
</dbReference>
<dbReference type="Pfam" id="PF03368">
    <property type="entry name" value="Dicer_dimer"/>
    <property type="match status" value="1"/>
</dbReference>
<dbReference type="GO" id="GO:0006396">
    <property type="term" value="P:RNA processing"/>
    <property type="evidence" value="ECO:0007669"/>
    <property type="project" value="InterPro"/>
</dbReference>
<feature type="region of interest" description="Disordered" evidence="8">
    <location>
        <begin position="571"/>
        <end position="608"/>
    </location>
</feature>
<feature type="domain" description="Dicer dsRNA-binding fold" evidence="11">
    <location>
        <begin position="617"/>
        <end position="714"/>
    </location>
</feature>
<dbReference type="Pfam" id="PF00636">
    <property type="entry name" value="Ribonuclease_3"/>
    <property type="match status" value="2"/>
</dbReference>
<evidence type="ECO:0000259" key="11">
    <source>
        <dbReference type="PROSITE" id="PS51327"/>
    </source>
</evidence>
<feature type="domain" description="RNase III" evidence="9">
    <location>
        <begin position="1296"/>
        <end position="1440"/>
    </location>
</feature>
<dbReference type="GO" id="GO:0004525">
    <property type="term" value="F:ribonuclease III activity"/>
    <property type="evidence" value="ECO:0007669"/>
    <property type="project" value="InterPro"/>
</dbReference>
<feature type="domain" description="RNase III" evidence="9">
    <location>
        <begin position="1043"/>
        <end position="1252"/>
    </location>
</feature>
<dbReference type="PANTHER" id="PTHR14950">
    <property type="entry name" value="DICER-RELATED"/>
    <property type="match status" value="1"/>
</dbReference>
<evidence type="ECO:0000259" key="9">
    <source>
        <dbReference type="PROSITE" id="PS50142"/>
    </source>
</evidence>
<dbReference type="InterPro" id="IPR036389">
    <property type="entry name" value="RNase_III_sf"/>
</dbReference>
<comment type="caution">
    <text evidence="12">The sequence shown here is derived from an EMBL/GenBank/DDBJ whole genome shotgun (WGS) entry which is preliminary data.</text>
</comment>
<evidence type="ECO:0000256" key="7">
    <source>
        <dbReference type="PROSITE-ProRule" id="PRU00657"/>
    </source>
</evidence>
<dbReference type="PANTHER" id="PTHR14950:SF37">
    <property type="entry name" value="ENDORIBONUCLEASE DICER"/>
    <property type="match status" value="1"/>
</dbReference>
<dbReference type="EMBL" id="BPWL01000002">
    <property type="protein sequence ID" value="GJJ07506.1"/>
    <property type="molecule type" value="Genomic_DNA"/>
</dbReference>
<accession>A0AAV5A4I1</accession>
<evidence type="ECO:0000256" key="3">
    <source>
        <dbReference type="ARBA" id="ARBA00022741"/>
    </source>
</evidence>
<evidence type="ECO:0000256" key="5">
    <source>
        <dbReference type="ARBA" id="ARBA00022806"/>
    </source>
</evidence>
<keyword evidence="4" id="KW-0378">Hydrolase</keyword>
<dbReference type="Gene3D" id="1.10.1520.10">
    <property type="entry name" value="Ribonuclease III domain"/>
    <property type="match status" value="2"/>
</dbReference>
<feature type="domain" description="PAZ" evidence="10">
    <location>
        <begin position="886"/>
        <end position="994"/>
    </location>
</feature>
<dbReference type="PROSITE" id="PS51327">
    <property type="entry name" value="DICER_DSRBF"/>
    <property type="match status" value="1"/>
</dbReference>
<name>A0AAV5A4I1_9AGAM</name>
<keyword evidence="13" id="KW-1185">Reference proteome</keyword>
<keyword evidence="5" id="KW-0347">Helicase</keyword>
<keyword evidence="6" id="KW-0067">ATP-binding</keyword>